<evidence type="ECO:0000313" key="9">
    <source>
        <dbReference type="Proteomes" id="UP000759537"/>
    </source>
</evidence>
<protein>
    <submittedName>
        <fullName evidence="8">Legume-like lectin family-domain-containing protein</fullName>
    </submittedName>
</protein>
<dbReference type="InterPro" id="IPR013320">
    <property type="entry name" value="ConA-like_dom_sf"/>
</dbReference>
<reference evidence="8" key="2">
    <citation type="journal article" date="2020" name="Nat. Commun.">
        <title>Large-scale genome sequencing of mycorrhizal fungi provides insights into the early evolution of symbiotic traits.</title>
        <authorList>
            <person name="Miyauchi S."/>
            <person name="Kiss E."/>
            <person name="Kuo A."/>
            <person name="Drula E."/>
            <person name="Kohler A."/>
            <person name="Sanchez-Garcia M."/>
            <person name="Morin E."/>
            <person name="Andreopoulos B."/>
            <person name="Barry K.W."/>
            <person name="Bonito G."/>
            <person name="Buee M."/>
            <person name="Carver A."/>
            <person name="Chen C."/>
            <person name="Cichocki N."/>
            <person name="Clum A."/>
            <person name="Culley D."/>
            <person name="Crous P.W."/>
            <person name="Fauchery L."/>
            <person name="Girlanda M."/>
            <person name="Hayes R.D."/>
            <person name="Keri Z."/>
            <person name="LaButti K."/>
            <person name="Lipzen A."/>
            <person name="Lombard V."/>
            <person name="Magnuson J."/>
            <person name="Maillard F."/>
            <person name="Murat C."/>
            <person name="Nolan M."/>
            <person name="Ohm R.A."/>
            <person name="Pangilinan J."/>
            <person name="Pereira M.F."/>
            <person name="Perotto S."/>
            <person name="Peter M."/>
            <person name="Pfister S."/>
            <person name="Riley R."/>
            <person name="Sitrit Y."/>
            <person name="Stielow J.B."/>
            <person name="Szollosi G."/>
            <person name="Zifcakova L."/>
            <person name="Stursova M."/>
            <person name="Spatafora J.W."/>
            <person name="Tedersoo L."/>
            <person name="Vaario L.M."/>
            <person name="Yamada A."/>
            <person name="Yan M."/>
            <person name="Wang P."/>
            <person name="Xu J."/>
            <person name="Bruns T."/>
            <person name="Baldrian P."/>
            <person name="Vilgalys R."/>
            <person name="Dunand C."/>
            <person name="Henrissat B."/>
            <person name="Grigoriev I.V."/>
            <person name="Hibbett D."/>
            <person name="Nagy L.G."/>
            <person name="Martin F.M."/>
        </authorList>
    </citation>
    <scope>NUCLEOTIDE SEQUENCE</scope>
    <source>
        <strain evidence="8">Prilba</strain>
    </source>
</reference>
<feature type="chain" id="PRO_5040507917" evidence="6">
    <location>
        <begin position="21"/>
        <end position="334"/>
    </location>
</feature>
<dbReference type="GO" id="GO:0000139">
    <property type="term" value="C:Golgi membrane"/>
    <property type="evidence" value="ECO:0007669"/>
    <property type="project" value="TreeGrafter"/>
</dbReference>
<evidence type="ECO:0000256" key="6">
    <source>
        <dbReference type="SAM" id="SignalP"/>
    </source>
</evidence>
<dbReference type="PANTHER" id="PTHR12223">
    <property type="entry name" value="VESICULAR MANNOSE-BINDING LECTIN"/>
    <property type="match status" value="1"/>
</dbReference>
<evidence type="ECO:0000256" key="2">
    <source>
        <dbReference type="ARBA" id="ARBA00022692"/>
    </source>
</evidence>
<gene>
    <name evidence="8" type="ORF">DFH94DRAFT_723327</name>
</gene>
<evidence type="ECO:0000256" key="1">
    <source>
        <dbReference type="ARBA" id="ARBA00004479"/>
    </source>
</evidence>
<organism evidence="8 9">
    <name type="scientific">Russula ochroleuca</name>
    <dbReference type="NCBI Taxonomy" id="152965"/>
    <lineage>
        <taxon>Eukaryota</taxon>
        <taxon>Fungi</taxon>
        <taxon>Dikarya</taxon>
        <taxon>Basidiomycota</taxon>
        <taxon>Agaricomycotina</taxon>
        <taxon>Agaricomycetes</taxon>
        <taxon>Russulales</taxon>
        <taxon>Russulaceae</taxon>
        <taxon>Russula</taxon>
    </lineage>
</organism>
<comment type="caution">
    <text evidence="8">The sequence shown here is derived from an EMBL/GenBank/DDBJ whole genome shotgun (WGS) entry which is preliminary data.</text>
</comment>
<keyword evidence="4" id="KW-1133">Transmembrane helix</keyword>
<dbReference type="EMBL" id="WHVB01000004">
    <property type="protein sequence ID" value="KAF8483661.1"/>
    <property type="molecule type" value="Genomic_DNA"/>
</dbReference>
<dbReference type="GO" id="GO:0030134">
    <property type="term" value="C:COPII-coated ER to Golgi transport vesicle"/>
    <property type="evidence" value="ECO:0007669"/>
    <property type="project" value="TreeGrafter"/>
</dbReference>
<dbReference type="SUPFAM" id="SSF49899">
    <property type="entry name" value="Concanavalin A-like lectins/glucanases"/>
    <property type="match status" value="1"/>
</dbReference>
<name>A0A9P5N1B7_9AGAM</name>
<dbReference type="OrthoDB" id="270293at2759"/>
<evidence type="ECO:0000259" key="7">
    <source>
        <dbReference type="PROSITE" id="PS51328"/>
    </source>
</evidence>
<dbReference type="Pfam" id="PF03388">
    <property type="entry name" value="Lectin_leg-like"/>
    <property type="match status" value="1"/>
</dbReference>
<dbReference type="GO" id="GO:0005537">
    <property type="term" value="F:D-mannose binding"/>
    <property type="evidence" value="ECO:0007669"/>
    <property type="project" value="TreeGrafter"/>
</dbReference>
<dbReference type="GO" id="GO:0005789">
    <property type="term" value="C:endoplasmic reticulum membrane"/>
    <property type="evidence" value="ECO:0007669"/>
    <property type="project" value="TreeGrafter"/>
</dbReference>
<evidence type="ECO:0000256" key="3">
    <source>
        <dbReference type="ARBA" id="ARBA00022729"/>
    </source>
</evidence>
<sequence length="334" mass="37232">MILGHLLLLVLTLYSSSLLAAEYDGTRIANRTIERTVQLRTHSLFAPYIDEDLQNRWWDFGADAYVNSNKHVRLTRNVQSQMGWLWSRLPLTAINYIIEVEFKIAGSTTHLHGDGLALWITSERAQPGPVFGSKDHFTGIGIFLDTYKNDLESDYPFPRIVAMQGDGKTSYDVGKDGVPTMIGECTADYRRTNIGTKLKVIYVKDKVLDVKIQWRGWEEWSDCFTLKDISVPTNPFIGLTAMTGDVTDAHDIISVSISSAILSAAEAPRDKLKTSESGAGWFSSFTRLLLFGAAIAGAWYGWKNYGSRYFGVDANSDPFGRGGGGLMWADSKRF</sequence>
<feature type="domain" description="L-type lectin-like" evidence="7">
    <location>
        <begin position="36"/>
        <end position="260"/>
    </location>
</feature>
<keyword evidence="9" id="KW-1185">Reference proteome</keyword>
<dbReference type="PANTHER" id="PTHR12223:SF45">
    <property type="entry name" value="RE50040P"/>
    <property type="match status" value="1"/>
</dbReference>
<dbReference type="InterPro" id="IPR005052">
    <property type="entry name" value="Lectin_leg"/>
</dbReference>
<dbReference type="CDD" id="cd07308">
    <property type="entry name" value="lectin_leg-like"/>
    <property type="match status" value="1"/>
</dbReference>
<reference evidence="8" key="1">
    <citation type="submission" date="2019-10" db="EMBL/GenBank/DDBJ databases">
        <authorList>
            <consortium name="DOE Joint Genome Institute"/>
            <person name="Kuo A."/>
            <person name="Miyauchi S."/>
            <person name="Kiss E."/>
            <person name="Drula E."/>
            <person name="Kohler A."/>
            <person name="Sanchez-Garcia M."/>
            <person name="Andreopoulos B."/>
            <person name="Barry K.W."/>
            <person name="Bonito G."/>
            <person name="Buee M."/>
            <person name="Carver A."/>
            <person name="Chen C."/>
            <person name="Cichocki N."/>
            <person name="Clum A."/>
            <person name="Culley D."/>
            <person name="Crous P.W."/>
            <person name="Fauchery L."/>
            <person name="Girlanda M."/>
            <person name="Hayes R."/>
            <person name="Keri Z."/>
            <person name="LaButti K."/>
            <person name="Lipzen A."/>
            <person name="Lombard V."/>
            <person name="Magnuson J."/>
            <person name="Maillard F."/>
            <person name="Morin E."/>
            <person name="Murat C."/>
            <person name="Nolan M."/>
            <person name="Ohm R."/>
            <person name="Pangilinan J."/>
            <person name="Pereira M."/>
            <person name="Perotto S."/>
            <person name="Peter M."/>
            <person name="Riley R."/>
            <person name="Sitrit Y."/>
            <person name="Stielow B."/>
            <person name="Szollosi G."/>
            <person name="Zifcakova L."/>
            <person name="Stursova M."/>
            <person name="Spatafora J.W."/>
            <person name="Tedersoo L."/>
            <person name="Vaario L.-M."/>
            <person name="Yamada A."/>
            <person name="Yan M."/>
            <person name="Wang P."/>
            <person name="Xu J."/>
            <person name="Bruns T."/>
            <person name="Baldrian P."/>
            <person name="Vilgalys R."/>
            <person name="Henrissat B."/>
            <person name="Grigoriev I.V."/>
            <person name="Hibbett D."/>
            <person name="Nagy L.G."/>
            <person name="Martin F.M."/>
        </authorList>
    </citation>
    <scope>NUCLEOTIDE SEQUENCE</scope>
    <source>
        <strain evidence="8">Prilba</strain>
    </source>
</reference>
<proteinExistence type="predicted"/>
<keyword evidence="5" id="KW-0472">Membrane</keyword>
<evidence type="ECO:0000313" key="8">
    <source>
        <dbReference type="EMBL" id="KAF8483661.1"/>
    </source>
</evidence>
<dbReference type="PROSITE" id="PS51328">
    <property type="entry name" value="L_LECTIN_LIKE"/>
    <property type="match status" value="1"/>
</dbReference>
<keyword evidence="2" id="KW-0812">Transmembrane</keyword>
<evidence type="ECO:0000256" key="4">
    <source>
        <dbReference type="ARBA" id="ARBA00022989"/>
    </source>
</evidence>
<keyword evidence="3 6" id="KW-0732">Signal</keyword>
<dbReference type="Gene3D" id="2.60.120.200">
    <property type="match status" value="1"/>
</dbReference>
<dbReference type="GO" id="GO:0006888">
    <property type="term" value="P:endoplasmic reticulum to Golgi vesicle-mediated transport"/>
    <property type="evidence" value="ECO:0007669"/>
    <property type="project" value="TreeGrafter"/>
</dbReference>
<dbReference type="InterPro" id="IPR051136">
    <property type="entry name" value="Intracellular_Lectin-GPT"/>
</dbReference>
<evidence type="ECO:0000256" key="5">
    <source>
        <dbReference type="ARBA" id="ARBA00023136"/>
    </source>
</evidence>
<dbReference type="GO" id="GO:0005793">
    <property type="term" value="C:endoplasmic reticulum-Golgi intermediate compartment"/>
    <property type="evidence" value="ECO:0007669"/>
    <property type="project" value="TreeGrafter"/>
</dbReference>
<feature type="signal peptide" evidence="6">
    <location>
        <begin position="1"/>
        <end position="20"/>
    </location>
</feature>
<accession>A0A9P5N1B7</accession>
<dbReference type="AlphaFoldDB" id="A0A9P5N1B7"/>
<comment type="subcellular location">
    <subcellularLocation>
        <location evidence="1">Membrane</location>
        <topology evidence="1">Single-pass type I membrane protein</topology>
    </subcellularLocation>
</comment>
<dbReference type="Proteomes" id="UP000759537">
    <property type="component" value="Unassembled WGS sequence"/>
</dbReference>